<comment type="caution">
    <text evidence="1">The sequence shown here is derived from an EMBL/GenBank/DDBJ whole genome shotgun (WGS) entry which is preliminary data.</text>
</comment>
<proteinExistence type="predicted"/>
<gene>
    <name evidence="1" type="ORF">HGRIS_004685</name>
</gene>
<protein>
    <submittedName>
        <fullName evidence="1">Uncharacterized protein</fullName>
    </submittedName>
</protein>
<sequence length="112" mass="13127">MKILVKRAPLYLQVATLVYSSEALDIQMWSLNDRQQSHQRLIRIRPTHYQPHPPHKKMWSTSGLLSFLRESIRHQAPVNTADQTFICTYPRCRQFRLSPQSLKALPQSNCKV</sequence>
<evidence type="ECO:0000313" key="1">
    <source>
        <dbReference type="EMBL" id="KAL0953452.1"/>
    </source>
</evidence>
<keyword evidence="2" id="KW-1185">Reference proteome</keyword>
<accession>A0ABR3JD25</accession>
<evidence type="ECO:0000313" key="2">
    <source>
        <dbReference type="Proteomes" id="UP001556367"/>
    </source>
</evidence>
<name>A0ABR3JD25_9AGAR</name>
<reference evidence="2" key="1">
    <citation type="submission" date="2024-06" db="EMBL/GenBank/DDBJ databases">
        <title>Multi-omics analyses provide insights into the biosynthesis of the anticancer antibiotic pleurotin in Hohenbuehelia grisea.</title>
        <authorList>
            <person name="Weaver J.A."/>
            <person name="Alberti F."/>
        </authorList>
    </citation>
    <scope>NUCLEOTIDE SEQUENCE [LARGE SCALE GENOMIC DNA]</scope>
    <source>
        <strain evidence="2">T-177</strain>
    </source>
</reference>
<organism evidence="1 2">
    <name type="scientific">Hohenbuehelia grisea</name>
    <dbReference type="NCBI Taxonomy" id="104357"/>
    <lineage>
        <taxon>Eukaryota</taxon>
        <taxon>Fungi</taxon>
        <taxon>Dikarya</taxon>
        <taxon>Basidiomycota</taxon>
        <taxon>Agaricomycotina</taxon>
        <taxon>Agaricomycetes</taxon>
        <taxon>Agaricomycetidae</taxon>
        <taxon>Agaricales</taxon>
        <taxon>Pleurotineae</taxon>
        <taxon>Pleurotaceae</taxon>
        <taxon>Hohenbuehelia</taxon>
    </lineage>
</organism>
<dbReference type="EMBL" id="JASNQZ010000008">
    <property type="protein sequence ID" value="KAL0953452.1"/>
    <property type="molecule type" value="Genomic_DNA"/>
</dbReference>
<dbReference type="Proteomes" id="UP001556367">
    <property type="component" value="Unassembled WGS sequence"/>
</dbReference>